<dbReference type="InterPro" id="IPR000719">
    <property type="entry name" value="Prot_kinase_dom"/>
</dbReference>
<dbReference type="InterPro" id="IPR001245">
    <property type="entry name" value="Ser-Thr/Tyr_kinase_cat_dom"/>
</dbReference>
<sequence length="564" mass="64603">MYPNANSGNISKGWLIKILSDEHIDYIEYNKFTNPSIVRSGGFGIVFKCKWEERGLKVALKCLKIDINNIGVYYMVLHYADEGNLREYLQANFTQLNWLDKLHIAKEIANGLRFLHANDIVHRDLHSKNILIHQKRPKIADFGLSRQIDVSISSNSAMNGMPAYIEPKCFTEPKYKRDKKSDTYSFGVILWEISSGRPPFQGFGTPIALCCYISKGNREKDVYGTPDIYVNLYTRCWDMEPTKRPETNSIFNVLNNLILDDIQNKYKFSWIPVDEFINPIEIAKGDFSTISSAFWHRGGTKLNVALKLVSNSGAYPKVFINELKAYCEICRENPLFLKCYGISKSIDSDDYIIALQYAKLGSLAKNLYDVSRMTWKKKLNLLRCIISGLKAFHLHGYIHRDLHSGNILLDDMDNAYIIDFALSTNEEIDENCGVLPYIAPEVLFGRAFTQATDIYSFGVIMTEVATGHRPFDDQLYNHELVIKICDGLRPNFAPGTPNFYIELSKQCMDSDPSKRPDSNDIFNKIIHWLDSMEIAKQFFDADKIIEELPRSTQNHPDVIYTSNL</sequence>
<reference evidence="2 3" key="1">
    <citation type="submission" date="2018-06" db="EMBL/GenBank/DDBJ databases">
        <title>Comparative genomics reveals the genomic features of Rhizophagus irregularis, R. cerebriforme, R. diaphanum and Gigaspora rosea, and their symbiotic lifestyle signature.</title>
        <authorList>
            <person name="Morin E."/>
            <person name="San Clemente H."/>
            <person name="Chen E.C.H."/>
            <person name="De La Providencia I."/>
            <person name="Hainaut M."/>
            <person name="Kuo A."/>
            <person name="Kohler A."/>
            <person name="Murat C."/>
            <person name="Tang N."/>
            <person name="Roy S."/>
            <person name="Loubradou J."/>
            <person name="Henrissat B."/>
            <person name="Grigoriev I.V."/>
            <person name="Corradi N."/>
            <person name="Roux C."/>
            <person name="Martin F.M."/>
        </authorList>
    </citation>
    <scope>NUCLEOTIDE SEQUENCE [LARGE SCALE GENOMIC DNA]</scope>
    <source>
        <strain evidence="2 3">DAOM 194757</strain>
    </source>
</reference>
<dbReference type="PROSITE" id="PS50011">
    <property type="entry name" value="PROTEIN_KINASE_DOM"/>
    <property type="match status" value="2"/>
</dbReference>
<dbReference type="EMBL" id="QKWP01000069">
    <property type="protein sequence ID" value="RIB28310.1"/>
    <property type="molecule type" value="Genomic_DNA"/>
</dbReference>
<dbReference type="Pfam" id="PF07714">
    <property type="entry name" value="PK_Tyr_Ser-Thr"/>
    <property type="match status" value="2"/>
</dbReference>
<feature type="domain" description="Protein kinase" evidence="1">
    <location>
        <begin position="1"/>
        <end position="258"/>
    </location>
</feature>
<dbReference type="GO" id="GO:0004674">
    <property type="term" value="F:protein serine/threonine kinase activity"/>
    <property type="evidence" value="ECO:0007669"/>
    <property type="project" value="TreeGrafter"/>
</dbReference>
<protein>
    <submittedName>
        <fullName evidence="2">Kinase-like domain-containing protein</fullName>
    </submittedName>
</protein>
<evidence type="ECO:0000259" key="1">
    <source>
        <dbReference type="PROSITE" id="PS50011"/>
    </source>
</evidence>
<dbReference type="STRING" id="44941.A0A397W0M9"/>
<keyword evidence="2" id="KW-0808">Transferase</keyword>
<keyword evidence="2" id="KW-0418">Kinase</keyword>
<organism evidence="2 3">
    <name type="scientific">Gigaspora rosea</name>
    <dbReference type="NCBI Taxonomy" id="44941"/>
    <lineage>
        <taxon>Eukaryota</taxon>
        <taxon>Fungi</taxon>
        <taxon>Fungi incertae sedis</taxon>
        <taxon>Mucoromycota</taxon>
        <taxon>Glomeromycotina</taxon>
        <taxon>Glomeromycetes</taxon>
        <taxon>Diversisporales</taxon>
        <taxon>Gigasporaceae</taxon>
        <taxon>Gigaspora</taxon>
    </lineage>
</organism>
<dbReference type="PRINTS" id="PR00109">
    <property type="entry name" value="TYRKINASE"/>
</dbReference>
<dbReference type="PANTHER" id="PTHR44329:SF214">
    <property type="entry name" value="PROTEIN KINASE DOMAIN-CONTAINING PROTEIN"/>
    <property type="match status" value="1"/>
</dbReference>
<gene>
    <name evidence="2" type="ORF">C2G38_2158170</name>
</gene>
<accession>A0A397W0M9</accession>
<dbReference type="OrthoDB" id="635774at2759"/>
<dbReference type="Proteomes" id="UP000266673">
    <property type="component" value="Unassembled WGS sequence"/>
</dbReference>
<evidence type="ECO:0000313" key="3">
    <source>
        <dbReference type="Proteomes" id="UP000266673"/>
    </source>
</evidence>
<dbReference type="SUPFAM" id="SSF56112">
    <property type="entry name" value="Protein kinase-like (PK-like)"/>
    <property type="match status" value="2"/>
</dbReference>
<comment type="caution">
    <text evidence="2">The sequence shown here is derived from an EMBL/GenBank/DDBJ whole genome shotgun (WGS) entry which is preliminary data.</text>
</comment>
<proteinExistence type="predicted"/>
<dbReference type="InterPro" id="IPR051681">
    <property type="entry name" value="Ser/Thr_Kinases-Pseudokinases"/>
</dbReference>
<evidence type="ECO:0000313" key="2">
    <source>
        <dbReference type="EMBL" id="RIB28310.1"/>
    </source>
</evidence>
<dbReference type="Gene3D" id="1.10.510.10">
    <property type="entry name" value="Transferase(Phosphotransferase) domain 1"/>
    <property type="match status" value="2"/>
</dbReference>
<name>A0A397W0M9_9GLOM</name>
<feature type="domain" description="Protein kinase" evidence="1">
    <location>
        <begin position="276"/>
        <end position="529"/>
    </location>
</feature>
<dbReference type="InterPro" id="IPR011009">
    <property type="entry name" value="Kinase-like_dom_sf"/>
</dbReference>
<dbReference type="PANTHER" id="PTHR44329">
    <property type="entry name" value="SERINE/THREONINE-PROTEIN KINASE TNNI3K-RELATED"/>
    <property type="match status" value="1"/>
</dbReference>
<dbReference type="AlphaFoldDB" id="A0A397W0M9"/>
<dbReference type="GO" id="GO:0005524">
    <property type="term" value="F:ATP binding"/>
    <property type="evidence" value="ECO:0007669"/>
    <property type="project" value="InterPro"/>
</dbReference>
<keyword evidence="3" id="KW-1185">Reference proteome</keyword>